<organism evidence="1">
    <name type="scientific">Zea mays</name>
    <name type="common">Maize</name>
    <dbReference type="NCBI Taxonomy" id="4577"/>
    <lineage>
        <taxon>Eukaryota</taxon>
        <taxon>Viridiplantae</taxon>
        <taxon>Streptophyta</taxon>
        <taxon>Embryophyta</taxon>
        <taxon>Tracheophyta</taxon>
        <taxon>Spermatophyta</taxon>
        <taxon>Magnoliopsida</taxon>
        <taxon>Liliopsida</taxon>
        <taxon>Poales</taxon>
        <taxon>Poaceae</taxon>
        <taxon>PACMAD clade</taxon>
        <taxon>Panicoideae</taxon>
        <taxon>Andropogonodae</taxon>
        <taxon>Andropogoneae</taxon>
        <taxon>Tripsacinae</taxon>
        <taxon>Zea</taxon>
    </lineage>
</organism>
<sequence length="82" mass="9878">MGSLANLYQVIMLILLVMPQVVFSHYRIRMLTLQMLCAYHHFNNFLQELHDLSNSFWPLLVHRHSHRTTFLNKRQVDKDARK</sequence>
<reference evidence="1" key="1">
    <citation type="submission" date="2015-12" db="EMBL/GenBank/DDBJ databases">
        <title>Update maize B73 reference genome by single molecule sequencing technologies.</title>
        <authorList>
            <consortium name="Maize Genome Sequencing Project"/>
            <person name="Ware D."/>
        </authorList>
    </citation>
    <scope>NUCLEOTIDE SEQUENCE</scope>
    <source>
        <tissue evidence="1">Seedling</tissue>
    </source>
</reference>
<evidence type="ECO:0000313" key="1">
    <source>
        <dbReference type="EMBL" id="AQK81950.1"/>
    </source>
</evidence>
<protein>
    <submittedName>
        <fullName evidence="1">RNA-binding (RRM/RBD/RNP motifs) family protein</fullName>
    </submittedName>
</protein>
<dbReference type="AlphaFoldDB" id="A0A1D6LR65"/>
<proteinExistence type="predicted"/>
<name>A0A1D6LR65_MAIZE</name>
<dbReference type="EMBL" id="CM000782">
    <property type="protein sequence ID" value="AQK81950.1"/>
    <property type="molecule type" value="Genomic_DNA"/>
</dbReference>
<gene>
    <name evidence="1" type="ORF">ZEAMMB73_Zm00001d036789</name>
</gene>
<accession>A0A1D6LR65</accession>